<evidence type="ECO:0000256" key="1">
    <source>
        <dbReference type="SAM" id="MobiDB-lite"/>
    </source>
</evidence>
<feature type="compositionally biased region" description="Basic residues" evidence="1">
    <location>
        <begin position="1"/>
        <end position="16"/>
    </location>
</feature>
<evidence type="ECO:0000313" key="3">
    <source>
        <dbReference type="Proteomes" id="UP000000496"/>
    </source>
</evidence>
<sequence length="111" mass="13071">MKPQRAKREQKKAIRKAQKEETYATEESEISEKQKKTYVASPRRVKIAKARAASKHKSHMTSPSEVDWETEPESIHKEGEHWIRTVQKQTLDAAGRLQKKLQKFNFLKRKK</sequence>
<accession>F8L6V6</accession>
<dbReference type="RefSeq" id="WP_013942925.1">
    <property type="nucleotide sequence ID" value="NC_015713.1"/>
</dbReference>
<dbReference type="Proteomes" id="UP000000496">
    <property type="component" value="Chromosome gsn.131"/>
</dbReference>
<reference evidence="2 3" key="2">
    <citation type="journal article" date="2011" name="Mol. Biol. Evol.">
        <title>Unity in variety--the pan-genome of the Chlamydiae.</title>
        <authorList>
            <person name="Collingro A."/>
            <person name="Tischler P."/>
            <person name="Weinmaier T."/>
            <person name="Penz T."/>
            <person name="Heinz E."/>
            <person name="Brunham R.C."/>
            <person name="Read T.D."/>
            <person name="Bavoil P.M."/>
            <person name="Sachse K."/>
            <person name="Kahane S."/>
            <person name="Friedman M.G."/>
            <person name="Rattei T."/>
            <person name="Myers G.S."/>
            <person name="Horn M."/>
        </authorList>
    </citation>
    <scope>NUCLEOTIDE SEQUENCE [LARGE SCALE GENOMIC DNA]</scope>
    <source>
        <strain evidence="3">ATCC VR-1471 / Z</strain>
    </source>
</reference>
<dbReference type="AlphaFoldDB" id="F8L6V6"/>
<keyword evidence="3" id="KW-1185">Reference proteome</keyword>
<organism evidence="2 3">
    <name type="scientific">Simkania negevensis (strain ATCC VR-1471 / DSM 27360 / Z)</name>
    <dbReference type="NCBI Taxonomy" id="331113"/>
    <lineage>
        <taxon>Bacteria</taxon>
        <taxon>Pseudomonadati</taxon>
        <taxon>Chlamydiota</taxon>
        <taxon>Chlamydiia</taxon>
        <taxon>Parachlamydiales</taxon>
        <taxon>Simkaniaceae</taxon>
        <taxon>Simkania</taxon>
    </lineage>
</organism>
<proteinExistence type="predicted"/>
<name>F8L6V6_SIMNZ</name>
<dbReference type="KEGG" id="sng:SNE_A05810"/>
<protein>
    <submittedName>
        <fullName evidence="2">Uncharacterized protein</fullName>
    </submittedName>
</protein>
<feature type="region of interest" description="Disordered" evidence="1">
    <location>
        <begin position="1"/>
        <end position="73"/>
    </location>
</feature>
<reference key="1">
    <citation type="journal article" date="2011" name="Mol. Biol. Evol.">
        <title>Unity in variety -- the pan-genome of the Chlamydiae.</title>
        <authorList>
            <person name="Collingro A."/>
            <person name="Tischler P."/>
            <person name="Weinmaier T."/>
            <person name="Penz T."/>
            <person name="Heinz E."/>
            <person name="Brunham R.C."/>
            <person name="Read T.D."/>
            <person name="Bavoil P.M."/>
            <person name="Sachse K."/>
            <person name="Kahane S."/>
            <person name="Friedman M.G."/>
            <person name="Rattei T."/>
            <person name="Myers G.S.A."/>
            <person name="Horn M."/>
        </authorList>
    </citation>
    <scope>NUCLEOTIDE SEQUENCE</scope>
    <source>
        <strain>Z</strain>
    </source>
</reference>
<gene>
    <name evidence="2" type="ordered locus">SNE_A05810</name>
</gene>
<feature type="compositionally biased region" description="Basic residues" evidence="1">
    <location>
        <begin position="43"/>
        <end position="59"/>
    </location>
</feature>
<dbReference type="EMBL" id="FR872582">
    <property type="protein sequence ID" value="CCB88458.1"/>
    <property type="molecule type" value="Genomic_DNA"/>
</dbReference>
<dbReference type="STRING" id="331113.SNE_A05810"/>
<evidence type="ECO:0000313" key="2">
    <source>
        <dbReference type="EMBL" id="CCB88458.1"/>
    </source>
</evidence>
<dbReference type="HOGENOM" id="CLU_2156662_0_0_0"/>